<keyword evidence="3" id="KW-0813">Transport</keyword>
<sequence>MADFAAGTWTLVDTKNFEEYLKAVGVGMVMRKMAAAIKPTQVIEVTGNSWVIKTLTTLKNTVLEFVLGQEFDEVTGDGRKCKTTFTLEGKKLTQVQKGTPDSVITREWDGDSMIMILSTDDAVCKRTYKRAT</sequence>
<organism evidence="5 6">
    <name type="scientific">Dreissena polymorpha</name>
    <name type="common">Zebra mussel</name>
    <name type="synonym">Mytilus polymorpha</name>
    <dbReference type="NCBI Taxonomy" id="45954"/>
    <lineage>
        <taxon>Eukaryota</taxon>
        <taxon>Metazoa</taxon>
        <taxon>Spiralia</taxon>
        <taxon>Lophotrochozoa</taxon>
        <taxon>Mollusca</taxon>
        <taxon>Bivalvia</taxon>
        <taxon>Autobranchia</taxon>
        <taxon>Heteroconchia</taxon>
        <taxon>Euheterodonta</taxon>
        <taxon>Imparidentia</taxon>
        <taxon>Neoheterodontei</taxon>
        <taxon>Myida</taxon>
        <taxon>Dreissenoidea</taxon>
        <taxon>Dreissenidae</taxon>
        <taxon>Dreissena</taxon>
    </lineage>
</organism>
<dbReference type="InterPro" id="IPR012674">
    <property type="entry name" value="Calycin"/>
</dbReference>
<evidence type="ECO:0000313" key="6">
    <source>
        <dbReference type="Proteomes" id="UP000828390"/>
    </source>
</evidence>
<evidence type="ECO:0000256" key="3">
    <source>
        <dbReference type="RuleBase" id="RU003696"/>
    </source>
</evidence>
<proteinExistence type="inferred from homology"/>
<feature type="domain" description="Cytosolic fatty-acid binding proteins" evidence="4">
    <location>
        <begin position="7"/>
        <end position="24"/>
    </location>
</feature>
<gene>
    <name evidence="5" type="ORF">DPMN_014993</name>
</gene>
<reference evidence="5" key="1">
    <citation type="journal article" date="2019" name="bioRxiv">
        <title>The Genome of the Zebra Mussel, Dreissena polymorpha: A Resource for Invasive Species Research.</title>
        <authorList>
            <person name="McCartney M.A."/>
            <person name="Auch B."/>
            <person name="Kono T."/>
            <person name="Mallez S."/>
            <person name="Zhang Y."/>
            <person name="Obille A."/>
            <person name="Becker A."/>
            <person name="Abrahante J.E."/>
            <person name="Garbe J."/>
            <person name="Badalamenti J.P."/>
            <person name="Herman A."/>
            <person name="Mangelson H."/>
            <person name="Liachko I."/>
            <person name="Sullivan S."/>
            <person name="Sone E.D."/>
            <person name="Koren S."/>
            <person name="Silverstein K.A.T."/>
            <person name="Beckman K.B."/>
            <person name="Gohl D.M."/>
        </authorList>
    </citation>
    <scope>NUCLEOTIDE SEQUENCE</scope>
    <source>
        <strain evidence="5">Duluth1</strain>
        <tissue evidence="5">Whole animal</tissue>
    </source>
</reference>
<dbReference type="AlphaFoldDB" id="A0A9D4NAE6"/>
<evidence type="ECO:0000313" key="5">
    <source>
        <dbReference type="EMBL" id="KAH3890903.1"/>
    </source>
</evidence>
<dbReference type="PROSITE" id="PS00214">
    <property type="entry name" value="FABP"/>
    <property type="match status" value="1"/>
</dbReference>
<protein>
    <recommendedName>
        <fullName evidence="4">Cytosolic fatty-acid binding proteins domain-containing protein</fullName>
    </recommendedName>
</protein>
<dbReference type="Pfam" id="PF00061">
    <property type="entry name" value="Lipocalin"/>
    <property type="match status" value="1"/>
</dbReference>
<dbReference type="FunFam" id="2.40.128.20:FF:000001">
    <property type="entry name" value="Fatty acid-binding protein, adipocyte"/>
    <property type="match status" value="1"/>
</dbReference>
<keyword evidence="6" id="KW-1185">Reference proteome</keyword>
<dbReference type="Gene3D" id="2.40.128.20">
    <property type="match status" value="1"/>
</dbReference>
<dbReference type="InterPro" id="IPR000463">
    <property type="entry name" value="Fatty_acid-bd"/>
</dbReference>
<evidence type="ECO:0000259" key="4">
    <source>
        <dbReference type="PROSITE" id="PS00214"/>
    </source>
</evidence>
<dbReference type="InterPro" id="IPR031259">
    <property type="entry name" value="ILBP"/>
</dbReference>
<dbReference type="Proteomes" id="UP000828390">
    <property type="component" value="Unassembled WGS sequence"/>
</dbReference>
<evidence type="ECO:0000256" key="2">
    <source>
        <dbReference type="ARBA" id="ARBA00023121"/>
    </source>
</evidence>
<comment type="similarity">
    <text evidence="1 3">Belongs to the calycin superfamily. Fatty-acid binding protein (FABP) family.</text>
</comment>
<comment type="caution">
    <text evidence="5">The sequence shown here is derived from an EMBL/GenBank/DDBJ whole genome shotgun (WGS) entry which is preliminary data.</text>
</comment>
<keyword evidence="2" id="KW-0446">Lipid-binding</keyword>
<dbReference type="SUPFAM" id="SSF50814">
    <property type="entry name" value="Lipocalins"/>
    <property type="match status" value="1"/>
</dbReference>
<dbReference type="InterPro" id="IPR000566">
    <property type="entry name" value="Lipocln_cytosolic_FA-bd_dom"/>
</dbReference>
<dbReference type="EMBL" id="JAIWYP010000001">
    <property type="protein sequence ID" value="KAH3890903.1"/>
    <property type="molecule type" value="Genomic_DNA"/>
</dbReference>
<evidence type="ECO:0000256" key="1">
    <source>
        <dbReference type="ARBA" id="ARBA00008390"/>
    </source>
</evidence>
<dbReference type="PRINTS" id="PR00178">
    <property type="entry name" value="FATTYACIDBP"/>
</dbReference>
<dbReference type="PANTHER" id="PTHR11955">
    <property type="entry name" value="FATTY ACID BINDING PROTEIN"/>
    <property type="match status" value="1"/>
</dbReference>
<dbReference type="GO" id="GO:0008289">
    <property type="term" value="F:lipid binding"/>
    <property type="evidence" value="ECO:0007669"/>
    <property type="project" value="UniProtKB-KW"/>
</dbReference>
<reference evidence="5" key="2">
    <citation type="submission" date="2020-11" db="EMBL/GenBank/DDBJ databases">
        <authorList>
            <person name="McCartney M.A."/>
            <person name="Auch B."/>
            <person name="Kono T."/>
            <person name="Mallez S."/>
            <person name="Becker A."/>
            <person name="Gohl D.M."/>
            <person name="Silverstein K.A.T."/>
            <person name="Koren S."/>
            <person name="Bechman K.B."/>
            <person name="Herman A."/>
            <person name="Abrahante J.E."/>
            <person name="Garbe J."/>
        </authorList>
    </citation>
    <scope>NUCLEOTIDE SEQUENCE</scope>
    <source>
        <strain evidence="5">Duluth1</strain>
        <tissue evidence="5">Whole animal</tissue>
    </source>
</reference>
<accession>A0A9D4NAE6</accession>
<name>A0A9D4NAE6_DREPO</name>